<evidence type="ECO:0000313" key="1">
    <source>
        <dbReference type="EMBL" id="MEZ8089697.1"/>
    </source>
</evidence>
<evidence type="ECO:0008006" key="3">
    <source>
        <dbReference type="Google" id="ProtNLM"/>
    </source>
</evidence>
<accession>A0ABV4LFB2</accession>
<sequence>MRMVLEMRYRREGKFFYSKEEICAVHMSDDLDGILQTSPYLTSIDNELFVYNNINMTSTQFELLVLALRKEHRCYISFEDALSRWGVISQIPMMMILATTGPSSIYSTPFGRFEFVHVEHPIEKLDEQTVDTGRPIRIAEKDLAYQDLKLLSRNMHLIDYVALFTDDY</sequence>
<organism evidence="1 2">
    <name type="scientific">Vibrio kanaloae</name>
    <dbReference type="NCBI Taxonomy" id="170673"/>
    <lineage>
        <taxon>Bacteria</taxon>
        <taxon>Pseudomonadati</taxon>
        <taxon>Pseudomonadota</taxon>
        <taxon>Gammaproteobacteria</taxon>
        <taxon>Vibrionales</taxon>
        <taxon>Vibrionaceae</taxon>
        <taxon>Vibrio</taxon>
    </lineage>
</organism>
<keyword evidence="2" id="KW-1185">Reference proteome</keyword>
<dbReference type="RefSeq" id="WP_017058647.1">
    <property type="nucleotide sequence ID" value="NZ_JBGONX010000007.1"/>
</dbReference>
<reference evidence="1 2" key="1">
    <citation type="submission" date="2024-06" db="EMBL/GenBank/DDBJ databases">
        <authorList>
            <person name="Steensen K."/>
            <person name="Seneca J."/>
            <person name="Bartlau N."/>
            <person name="Yu A.X."/>
            <person name="Polz M.F."/>
        </authorList>
    </citation>
    <scope>NUCLEOTIDE SEQUENCE [LARGE SCALE GENOMIC DNA]</scope>
    <source>
        <strain evidence="1 2">5S240</strain>
    </source>
</reference>
<comment type="caution">
    <text evidence="1">The sequence shown here is derived from an EMBL/GenBank/DDBJ whole genome shotgun (WGS) entry which is preliminary data.</text>
</comment>
<gene>
    <name evidence="1" type="ORF">ACED24_06510</name>
</gene>
<dbReference type="Proteomes" id="UP001569177">
    <property type="component" value="Unassembled WGS sequence"/>
</dbReference>
<evidence type="ECO:0000313" key="2">
    <source>
        <dbReference type="Proteomes" id="UP001569177"/>
    </source>
</evidence>
<name>A0ABV4LFB2_9VIBR</name>
<proteinExistence type="predicted"/>
<dbReference type="EMBL" id="JBGOOJ010000004">
    <property type="protein sequence ID" value="MEZ8089697.1"/>
    <property type="molecule type" value="Genomic_DNA"/>
</dbReference>
<protein>
    <recommendedName>
        <fullName evidence="3">DUF2971 domain-containing protein</fullName>
    </recommendedName>
</protein>